<reference evidence="1 2" key="1">
    <citation type="submission" date="2018-06" db="EMBL/GenBank/DDBJ databases">
        <title>A transcriptomic atlas of mushroom development highlights an independent origin of complex multicellularity.</title>
        <authorList>
            <consortium name="DOE Joint Genome Institute"/>
            <person name="Krizsan K."/>
            <person name="Almasi E."/>
            <person name="Merenyi Z."/>
            <person name="Sahu N."/>
            <person name="Viragh M."/>
            <person name="Koszo T."/>
            <person name="Mondo S."/>
            <person name="Kiss B."/>
            <person name="Balint B."/>
            <person name="Kues U."/>
            <person name="Barry K."/>
            <person name="Hegedus J.C."/>
            <person name="Henrissat B."/>
            <person name="Johnson J."/>
            <person name="Lipzen A."/>
            <person name="Ohm R."/>
            <person name="Nagy I."/>
            <person name="Pangilinan J."/>
            <person name="Yan J."/>
            <person name="Xiong Y."/>
            <person name="Grigoriev I.V."/>
            <person name="Hibbett D.S."/>
            <person name="Nagy L.G."/>
        </authorList>
    </citation>
    <scope>NUCLEOTIDE SEQUENCE [LARGE SCALE GENOMIC DNA]</scope>
    <source>
        <strain evidence="1 2">SZMC22713</strain>
    </source>
</reference>
<dbReference type="AlphaFoldDB" id="A0A4Y7QKD0"/>
<dbReference type="InterPro" id="IPR032675">
    <property type="entry name" value="LRR_dom_sf"/>
</dbReference>
<dbReference type="SUPFAM" id="SSF52047">
    <property type="entry name" value="RNI-like"/>
    <property type="match status" value="1"/>
</dbReference>
<organism evidence="1 2">
    <name type="scientific">Rickenella mellea</name>
    <dbReference type="NCBI Taxonomy" id="50990"/>
    <lineage>
        <taxon>Eukaryota</taxon>
        <taxon>Fungi</taxon>
        <taxon>Dikarya</taxon>
        <taxon>Basidiomycota</taxon>
        <taxon>Agaricomycotina</taxon>
        <taxon>Agaricomycetes</taxon>
        <taxon>Hymenochaetales</taxon>
        <taxon>Rickenellaceae</taxon>
        <taxon>Rickenella</taxon>
    </lineage>
</organism>
<dbReference type="EMBL" id="ML170158">
    <property type="protein sequence ID" value="TDL27816.1"/>
    <property type="molecule type" value="Genomic_DNA"/>
</dbReference>
<gene>
    <name evidence="1" type="ORF">BD410DRAFT_835109</name>
</gene>
<evidence type="ECO:0008006" key="3">
    <source>
        <dbReference type="Google" id="ProtNLM"/>
    </source>
</evidence>
<keyword evidence="2" id="KW-1185">Reference proteome</keyword>
<name>A0A4Y7QKD0_9AGAM</name>
<evidence type="ECO:0000313" key="2">
    <source>
        <dbReference type="Proteomes" id="UP000294933"/>
    </source>
</evidence>
<proteinExistence type="predicted"/>
<sequence length="505" mass="57341">MAEFNDLPIELLPFIIQYLVNLKPQHLAWPGQVSKAFYRCAVPKLYAFPMLHAVAGFDRSSNVAWNKVELDSLSFFAERYAFSNERIKLQVKQLLWTLANCPRLARFVVRLDIRYFPEVLGAAERDAVFSMCFKAIRNCRLLRSFAWTRDFSLSTRILYDLNRYCPNLDELEFNGRPNGNYDPKALVNFIGLRSISVFAPGPEVMGMFPMWMVRTGDSLRSLTLNSTSSNHLVTDVLLESIAVSLMRLEQIRIVGCRRVTHRGIYALFSKNIVGIRSLGLEGLSELFEMSEFVNNCQHTVALTHLHSFTITSPVTGVTSDWLTSLSQLLQSSPLQTFYLYTPGGVSSAAERLDDYPFVEELCKSHGGTLIQFGVLSLRVRLDTLDILVEKCGNLEQLFVWMEQDDLIFFPSTVSRAKFLQSIHLNFVLWPGYHSDITLEGLHAIVKDCPSTVTQFGARNHETSLNNVYRIPVPRRDGSGFDMRVKLGPLENADTPEWLRGTVRVS</sequence>
<dbReference type="Gene3D" id="3.80.10.10">
    <property type="entry name" value="Ribonuclease Inhibitor"/>
    <property type="match status" value="1"/>
</dbReference>
<accession>A0A4Y7QKD0</accession>
<protein>
    <recommendedName>
        <fullName evidence="3">F-box domain-containing protein</fullName>
    </recommendedName>
</protein>
<dbReference type="OrthoDB" id="2585512at2759"/>
<dbReference type="Proteomes" id="UP000294933">
    <property type="component" value="Unassembled WGS sequence"/>
</dbReference>
<evidence type="ECO:0000313" key="1">
    <source>
        <dbReference type="EMBL" id="TDL27816.1"/>
    </source>
</evidence>
<dbReference type="VEuPathDB" id="FungiDB:BD410DRAFT_835109"/>
<dbReference type="STRING" id="50990.A0A4Y7QKD0"/>